<dbReference type="AlphaFoldDB" id="A0A919MXR2"/>
<dbReference type="EMBL" id="BOMV01000039">
    <property type="protein sequence ID" value="GIE96050.1"/>
    <property type="molecule type" value="Genomic_DNA"/>
</dbReference>
<evidence type="ECO:0000259" key="2">
    <source>
        <dbReference type="Pfam" id="PF08044"/>
    </source>
</evidence>
<dbReference type="Proteomes" id="UP000636960">
    <property type="component" value="Unassembled WGS sequence"/>
</dbReference>
<dbReference type="InterPro" id="IPR012551">
    <property type="entry name" value="DUF1707_SHOCT-like"/>
</dbReference>
<gene>
    <name evidence="3" type="ORF">Ari01nite_35150</name>
</gene>
<feature type="transmembrane region" description="Helical" evidence="1">
    <location>
        <begin position="72"/>
        <end position="92"/>
    </location>
</feature>
<organism evidence="3 4">
    <name type="scientific">Paractinoplanes rishiriensis</name>
    <dbReference type="NCBI Taxonomy" id="1050105"/>
    <lineage>
        <taxon>Bacteria</taxon>
        <taxon>Bacillati</taxon>
        <taxon>Actinomycetota</taxon>
        <taxon>Actinomycetes</taxon>
        <taxon>Micromonosporales</taxon>
        <taxon>Micromonosporaceae</taxon>
        <taxon>Paractinoplanes</taxon>
    </lineage>
</organism>
<feature type="domain" description="DUF1707" evidence="2">
    <location>
        <begin position="3"/>
        <end position="55"/>
    </location>
</feature>
<keyword evidence="1" id="KW-0812">Transmembrane</keyword>
<dbReference type="Pfam" id="PF08044">
    <property type="entry name" value="DUF1707"/>
    <property type="match status" value="1"/>
</dbReference>
<comment type="caution">
    <text evidence="3">The sequence shown here is derived from an EMBL/GenBank/DDBJ whole genome shotgun (WGS) entry which is preliminary data.</text>
</comment>
<reference evidence="3" key="1">
    <citation type="submission" date="2021-01" db="EMBL/GenBank/DDBJ databases">
        <title>Whole genome shotgun sequence of Actinoplanes rishiriensis NBRC 108556.</title>
        <authorList>
            <person name="Komaki H."/>
            <person name="Tamura T."/>
        </authorList>
    </citation>
    <scope>NUCLEOTIDE SEQUENCE</scope>
    <source>
        <strain evidence="3">NBRC 108556</strain>
    </source>
</reference>
<sequence>MTIRASDDDRQRTVTALERHTGAGRLTLDEFAERARLAHDARTLDDLAAVVQDLPADPSQGPPDADRPRRDLLILFAIAAATLLLLGVFIATTRG</sequence>
<keyword evidence="1" id="KW-0472">Membrane</keyword>
<proteinExistence type="predicted"/>
<accession>A0A919MXR2</accession>
<dbReference type="RefSeq" id="WP_203782323.1">
    <property type="nucleotide sequence ID" value="NZ_BOMV01000039.1"/>
</dbReference>
<keyword evidence="1" id="KW-1133">Transmembrane helix</keyword>
<evidence type="ECO:0000313" key="4">
    <source>
        <dbReference type="Proteomes" id="UP000636960"/>
    </source>
</evidence>
<evidence type="ECO:0000256" key="1">
    <source>
        <dbReference type="SAM" id="Phobius"/>
    </source>
</evidence>
<evidence type="ECO:0000313" key="3">
    <source>
        <dbReference type="EMBL" id="GIE96050.1"/>
    </source>
</evidence>
<protein>
    <recommendedName>
        <fullName evidence="2">DUF1707 domain-containing protein</fullName>
    </recommendedName>
</protein>
<name>A0A919MXR2_9ACTN</name>
<keyword evidence="4" id="KW-1185">Reference proteome</keyword>